<dbReference type="GO" id="GO:0004526">
    <property type="term" value="F:ribonuclease P activity"/>
    <property type="evidence" value="ECO:0007669"/>
    <property type="project" value="UniProtKB-UniRule"/>
</dbReference>
<dbReference type="PANTHER" id="PTHR33992">
    <property type="entry name" value="RIBONUCLEASE P PROTEIN COMPONENT"/>
    <property type="match status" value="1"/>
</dbReference>
<dbReference type="EC" id="3.1.26.5" evidence="7 8"/>
<keyword evidence="2 7" id="KW-0819">tRNA processing</keyword>
<dbReference type="OrthoDB" id="196964at2"/>
<comment type="catalytic activity">
    <reaction evidence="7">
        <text>Endonucleolytic cleavage of RNA, removing 5'-extranucleotides from tRNA precursor.</text>
        <dbReference type="EC" id="3.1.26.5"/>
    </reaction>
</comment>
<keyword evidence="3 7" id="KW-0540">Nuclease</keyword>
<name>A0A3N4ZLW6_9MICO</name>
<dbReference type="SUPFAM" id="SSF54211">
    <property type="entry name" value="Ribosomal protein S5 domain 2-like"/>
    <property type="match status" value="1"/>
</dbReference>
<proteinExistence type="inferred from homology"/>
<comment type="function">
    <text evidence="1 7">RNaseP catalyzes the removal of the 5'-leader sequence from pre-tRNA to produce the mature 5'-terminus. It can also cleave other RNA substrates such as 4.5S RNA. The protein component plays an auxiliary but essential role in vivo by binding to the 5'-leader sequence and broadening the substrate specificity of the ribozyme.</text>
</comment>
<keyword evidence="5 7" id="KW-0378">Hydrolase</keyword>
<evidence type="ECO:0000313" key="10">
    <source>
        <dbReference type="Proteomes" id="UP000280726"/>
    </source>
</evidence>
<evidence type="ECO:0000256" key="4">
    <source>
        <dbReference type="ARBA" id="ARBA00022759"/>
    </source>
</evidence>
<dbReference type="RefSeq" id="WP_123915839.1">
    <property type="nucleotide sequence ID" value="NZ_RKRA01000001.1"/>
</dbReference>
<keyword evidence="4 7" id="KW-0255">Endonuclease</keyword>
<evidence type="ECO:0000256" key="1">
    <source>
        <dbReference type="ARBA" id="ARBA00002663"/>
    </source>
</evidence>
<dbReference type="GO" id="GO:0000049">
    <property type="term" value="F:tRNA binding"/>
    <property type="evidence" value="ECO:0007669"/>
    <property type="project" value="UniProtKB-UniRule"/>
</dbReference>
<comment type="subunit">
    <text evidence="7">Consists of a catalytic RNA component (M1 or rnpB) and a protein subunit.</text>
</comment>
<dbReference type="PROSITE" id="PS00648">
    <property type="entry name" value="RIBONUCLEASE_P"/>
    <property type="match status" value="1"/>
</dbReference>
<dbReference type="PANTHER" id="PTHR33992:SF1">
    <property type="entry name" value="RIBONUCLEASE P PROTEIN COMPONENT"/>
    <property type="match status" value="1"/>
</dbReference>
<protein>
    <recommendedName>
        <fullName evidence="7 8">Ribonuclease P protein component</fullName>
        <shortName evidence="7">RNase P protein</shortName>
        <shortName evidence="7">RNaseP protein</shortName>
        <ecNumber evidence="7 8">3.1.26.5</ecNumber>
    </recommendedName>
    <alternativeName>
        <fullName evidence="7">Protein C5</fullName>
    </alternativeName>
</protein>
<dbReference type="HAMAP" id="MF_00227">
    <property type="entry name" value="RNase_P"/>
    <property type="match status" value="1"/>
</dbReference>
<dbReference type="GO" id="GO:0042781">
    <property type="term" value="F:3'-tRNA processing endoribonuclease activity"/>
    <property type="evidence" value="ECO:0007669"/>
    <property type="project" value="TreeGrafter"/>
</dbReference>
<dbReference type="InterPro" id="IPR014721">
    <property type="entry name" value="Ribsml_uS5_D2-typ_fold_subgr"/>
</dbReference>
<keyword evidence="6 7" id="KW-0694">RNA-binding</keyword>
<reference evidence="9 10" key="1">
    <citation type="submission" date="2018-11" db="EMBL/GenBank/DDBJ databases">
        <title>Sequencing the genomes of 1000 actinobacteria strains.</title>
        <authorList>
            <person name="Klenk H.-P."/>
        </authorList>
    </citation>
    <scope>NUCLEOTIDE SEQUENCE [LARGE SCALE GENOMIC DNA]</scope>
    <source>
        <strain evidence="9 10">DSM 14418</strain>
    </source>
</reference>
<evidence type="ECO:0000313" key="9">
    <source>
        <dbReference type="EMBL" id="RPF26768.1"/>
    </source>
</evidence>
<dbReference type="InterPro" id="IPR000100">
    <property type="entry name" value="RNase_P"/>
</dbReference>
<accession>A0A3N4ZLW6</accession>
<gene>
    <name evidence="7" type="primary">rnpA</name>
    <name evidence="9" type="ORF">EDD32_1219</name>
</gene>
<dbReference type="Pfam" id="PF00825">
    <property type="entry name" value="Ribonuclease_P"/>
    <property type="match status" value="1"/>
</dbReference>
<dbReference type="GO" id="GO:0030677">
    <property type="term" value="C:ribonuclease P complex"/>
    <property type="evidence" value="ECO:0007669"/>
    <property type="project" value="TreeGrafter"/>
</dbReference>
<evidence type="ECO:0000256" key="5">
    <source>
        <dbReference type="ARBA" id="ARBA00022801"/>
    </source>
</evidence>
<evidence type="ECO:0000256" key="7">
    <source>
        <dbReference type="HAMAP-Rule" id="MF_00227"/>
    </source>
</evidence>
<dbReference type="EMBL" id="RKRA01000001">
    <property type="protein sequence ID" value="RPF26768.1"/>
    <property type="molecule type" value="Genomic_DNA"/>
</dbReference>
<evidence type="ECO:0000256" key="3">
    <source>
        <dbReference type="ARBA" id="ARBA00022722"/>
    </source>
</evidence>
<keyword evidence="10" id="KW-1185">Reference proteome</keyword>
<organism evidence="9 10">
    <name type="scientific">Georgenia muralis</name>
    <dbReference type="NCBI Taxonomy" id="154117"/>
    <lineage>
        <taxon>Bacteria</taxon>
        <taxon>Bacillati</taxon>
        <taxon>Actinomycetota</taxon>
        <taxon>Actinomycetes</taxon>
        <taxon>Micrococcales</taxon>
        <taxon>Bogoriellaceae</taxon>
        <taxon>Georgenia</taxon>
    </lineage>
</organism>
<comment type="similarity">
    <text evidence="7">Belongs to the RnpA family.</text>
</comment>
<dbReference type="NCBIfam" id="TIGR00188">
    <property type="entry name" value="rnpA"/>
    <property type="match status" value="1"/>
</dbReference>
<dbReference type="GO" id="GO:0001682">
    <property type="term" value="P:tRNA 5'-leader removal"/>
    <property type="evidence" value="ECO:0007669"/>
    <property type="project" value="UniProtKB-UniRule"/>
</dbReference>
<dbReference type="InterPro" id="IPR020568">
    <property type="entry name" value="Ribosomal_Su5_D2-typ_SF"/>
</dbReference>
<evidence type="ECO:0000256" key="2">
    <source>
        <dbReference type="ARBA" id="ARBA00022694"/>
    </source>
</evidence>
<dbReference type="Proteomes" id="UP000280726">
    <property type="component" value="Unassembled WGS sequence"/>
</dbReference>
<evidence type="ECO:0000256" key="8">
    <source>
        <dbReference type="NCBIfam" id="TIGR00188"/>
    </source>
</evidence>
<dbReference type="Gene3D" id="3.30.230.10">
    <property type="match status" value="1"/>
</dbReference>
<sequence>MLPPRHRMRRAEDFSDAVRRGVRGGTSLLVLHLSEGDTDNGPTGARTTGAALVGFVVPKAVGGAVERNRVKRRLRALLRDRSAELQPGSRLVVRALPPSASATSAELARDLDIAFGSARRKQRRRGGGTP</sequence>
<evidence type="ECO:0000256" key="6">
    <source>
        <dbReference type="ARBA" id="ARBA00022884"/>
    </source>
</evidence>
<dbReference type="AlphaFoldDB" id="A0A3N4ZLW6"/>
<comment type="caution">
    <text evidence="9">The sequence shown here is derived from an EMBL/GenBank/DDBJ whole genome shotgun (WGS) entry which is preliminary data.</text>
</comment>
<dbReference type="InterPro" id="IPR020539">
    <property type="entry name" value="RNase_P_CS"/>
</dbReference>